<reference evidence="2 3" key="1">
    <citation type="submission" date="2016-02" db="EMBL/GenBank/DDBJ databases">
        <authorList>
            <person name="Wen L."/>
            <person name="He K."/>
            <person name="Yang H."/>
        </authorList>
    </citation>
    <scope>NUCLEOTIDE SEQUENCE [LARGE SCALE GENOMIC DNA]</scope>
    <source>
        <strain evidence="2 3">TSA40</strain>
    </source>
</reference>
<keyword evidence="2" id="KW-0808">Transferase</keyword>
<dbReference type="OrthoDB" id="529208at2"/>
<dbReference type="GO" id="GO:0032259">
    <property type="term" value="P:methylation"/>
    <property type="evidence" value="ECO:0007669"/>
    <property type="project" value="UniProtKB-KW"/>
</dbReference>
<feature type="domain" description="Methyltransferase" evidence="1">
    <location>
        <begin position="76"/>
        <end position="171"/>
    </location>
</feature>
<dbReference type="InterPro" id="IPR029063">
    <property type="entry name" value="SAM-dependent_MTases_sf"/>
</dbReference>
<organism evidence="2 3">
    <name type="scientific">Noviherbaspirillum denitrificans</name>
    <dbReference type="NCBI Taxonomy" id="1968433"/>
    <lineage>
        <taxon>Bacteria</taxon>
        <taxon>Pseudomonadati</taxon>
        <taxon>Pseudomonadota</taxon>
        <taxon>Betaproteobacteria</taxon>
        <taxon>Burkholderiales</taxon>
        <taxon>Oxalobacteraceae</taxon>
        <taxon>Noviherbaspirillum</taxon>
    </lineage>
</organism>
<dbReference type="AlphaFoldDB" id="A0A254TSN8"/>
<dbReference type="InterPro" id="IPR041698">
    <property type="entry name" value="Methyltransf_25"/>
</dbReference>
<dbReference type="Proteomes" id="UP000197535">
    <property type="component" value="Unassembled WGS sequence"/>
</dbReference>
<gene>
    <name evidence="2" type="ORF">AYR66_08315</name>
</gene>
<dbReference type="Pfam" id="PF13649">
    <property type="entry name" value="Methyltransf_25"/>
    <property type="match status" value="1"/>
</dbReference>
<name>A0A254TSN8_9BURK</name>
<dbReference type="CDD" id="cd02440">
    <property type="entry name" value="AdoMet_MTases"/>
    <property type="match status" value="1"/>
</dbReference>
<dbReference type="SUPFAM" id="SSF53335">
    <property type="entry name" value="S-adenosyl-L-methionine-dependent methyltransferases"/>
    <property type="match status" value="1"/>
</dbReference>
<dbReference type="EMBL" id="LSTO01000001">
    <property type="protein sequence ID" value="OWW22748.1"/>
    <property type="molecule type" value="Genomic_DNA"/>
</dbReference>
<keyword evidence="3" id="KW-1185">Reference proteome</keyword>
<evidence type="ECO:0000259" key="1">
    <source>
        <dbReference type="Pfam" id="PF13649"/>
    </source>
</evidence>
<proteinExistence type="predicted"/>
<comment type="caution">
    <text evidence="2">The sequence shown here is derived from an EMBL/GenBank/DDBJ whole genome shotgun (WGS) entry which is preliminary data.</text>
</comment>
<accession>A0A254TSN8</accession>
<protein>
    <submittedName>
        <fullName evidence="2">Methyltransferase</fullName>
    </submittedName>
</protein>
<evidence type="ECO:0000313" key="3">
    <source>
        <dbReference type="Proteomes" id="UP000197535"/>
    </source>
</evidence>
<dbReference type="NCBIfam" id="NF038261">
    <property type="entry name" value="rhodoquin_RquA"/>
    <property type="match status" value="1"/>
</dbReference>
<sequence>MQGIDEEVPLEFDKTPIRISVPAYLQKVYWWAYVHPNAVRVFEREWLVNLILFGNYSALRDEALAEIGDQAAGRTLQVACAYGDLTPRLRERIAPDGQLHVIDVLPIQLENLKRKLPPDTRISLFQRDSAALGFADASYERVLVFFLLHEQPEEVRRRTLAEACRVVKPGGKVIIVDYHGPDDWNPVRHPLRALLRRLEPYADDLWKNEISKYLPVDIAFSGMEKQTYFGGLYQKVVLTR</sequence>
<dbReference type="GO" id="GO:0008168">
    <property type="term" value="F:methyltransferase activity"/>
    <property type="evidence" value="ECO:0007669"/>
    <property type="project" value="UniProtKB-KW"/>
</dbReference>
<evidence type="ECO:0000313" key="2">
    <source>
        <dbReference type="EMBL" id="OWW22748.1"/>
    </source>
</evidence>
<dbReference type="Gene3D" id="3.40.50.150">
    <property type="entry name" value="Vaccinia Virus protein VP39"/>
    <property type="match status" value="1"/>
</dbReference>
<keyword evidence="2" id="KW-0489">Methyltransferase</keyword>